<evidence type="ECO:0000256" key="10">
    <source>
        <dbReference type="ARBA" id="ARBA00022741"/>
    </source>
</evidence>
<name>A0A139AU07_GONPJ</name>
<dbReference type="GO" id="GO:0046872">
    <property type="term" value="F:metal ion binding"/>
    <property type="evidence" value="ECO:0007669"/>
    <property type="project" value="UniProtKB-KW"/>
</dbReference>
<protein>
    <recommendedName>
        <fullName evidence="17">Folylpolyglutamate synthase</fullName>
        <ecNumber evidence="17">6.3.2.17</ecNumber>
    </recommendedName>
    <alternativeName>
        <fullName evidence="17">Folylpoly-gamma-glutamate synthetase</fullName>
    </alternativeName>
    <alternativeName>
        <fullName evidence="17">Tetrahydrofolylpolyglutamate synthase</fullName>
    </alternativeName>
</protein>
<keyword evidence="8 17" id="KW-0436">Ligase</keyword>
<evidence type="ECO:0000256" key="3">
    <source>
        <dbReference type="ARBA" id="ARBA00004496"/>
    </source>
</evidence>
<evidence type="ECO:0000256" key="15">
    <source>
        <dbReference type="ARBA" id="ARBA00023136"/>
    </source>
</evidence>
<feature type="binding site" evidence="19">
    <location>
        <position position="220"/>
    </location>
    <ligand>
        <name>Mg(2+)</name>
        <dbReference type="ChEBI" id="CHEBI:18420"/>
        <label>1</label>
    </ligand>
</feature>
<dbReference type="STRING" id="1344416.A0A139AU07"/>
<evidence type="ECO:0000256" key="6">
    <source>
        <dbReference type="ARBA" id="ARBA00022490"/>
    </source>
</evidence>
<dbReference type="OrthoDB" id="5212574at2759"/>
<comment type="subcellular location">
    <subcellularLocation>
        <location evidence="3">Cytoplasm</location>
    </subcellularLocation>
    <subcellularLocation>
        <location evidence="1">Mitochondrion inner membrane</location>
    </subcellularLocation>
    <subcellularLocation>
        <location evidence="2">Mitochondrion matrix</location>
    </subcellularLocation>
</comment>
<feature type="binding site" evidence="18">
    <location>
        <position position="348"/>
    </location>
    <ligand>
        <name>ATP</name>
        <dbReference type="ChEBI" id="CHEBI:30616"/>
    </ligand>
</feature>
<evidence type="ECO:0000313" key="20">
    <source>
        <dbReference type="EMBL" id="KXS20063.1"/>
    </source>
</evidence>
<dbReference type="PANTHER" id="PTHR11136">
    <property type="entry name" value="FOLYLPOLYGLUTAMATE SYNTHASE-RELATED"/>
    <property type="match status" value="1"/>
</dbReference>
<dbReference type="GO" id="GO:0005524">
    <property type="term" value="F:ATP binding"/>
    <property type="evidence" value="ECO:0007669"/>
    <property type="project" value="UniProtKB-KW"/>
</dbReference>
<dbReference type="Gene3D" id="3.90.190.20">
    <property type="entry name" value="Mur ligase, C-terminal domain"/>
    <property type="match status" value="1"/>
</dbReference>
<keyword evidence="21" id="KW-1185">Reference proteome</keyword>
<keyword evidence="10 18" id="KW-0547">Nucleotide-binding</keyword>
<keyword evidence="7 17" id="KW-0554">One-carbon metabolism</keyword>
<dbReference type="GO" id="GO:0004326">
    <property type="term" value="F:tetrahydrofolylpolyglutamate synthase activity"/>
    <property type="evidence" value="ECO:0007669"/>
    <property type="project" value="UniProtKB-EC"/>
</dbReference>
<dbReference type="InterPro" id="IPR023600">
    <property type="entry name" value="Folylpolyglutamate_synth_euk"/>
</dbReference>
<accession>A0A139AU07</accession>
<evidence type="ECO:0000256" key="14">
    <source>
        <dbReference type="ARBA" id="ARBA00023128"/>
    </source>
</evidence>
<comment type="function">
    <text evidence="17">Catalyzes conversion of folates to polyglutamate derivatives allowing concentration of folate compounds in the cell and the intracellular retention of these cofactors, which are important substrates for most of the folate-dependent enzymes that are involved in one-carbon transfer reactions involved in purine, pyrimidine and amino acid synthesis.</text>
</comment>
<keyword evidence="12 18" id="KW-0067">ATP-binding</keyword>
<dbReference type="InterPro" id="IPR036565">
    <property type="entry name" value="Mur-like_cat_sf"/>
</dbReference>
<dbReference type="InterPro" id="IPR001645">
    <property type="entry name" value="Folylpolyglutamate_synth"/>
</dbReference>
<reference evidence="20 21" key="1">
    <citation type="journal article" date="2015" name="Genome Biol. Evol.">
        <title>Phylogenomic analyses indicate that early fungi evolved digesting cell walls of algal ancestors of land plants.</title>
        <authorList>
            <person name="Chang Y."/>
            <person name="Wang S."/>
            <person name="Sekimoto S."/>
            <person name="Aerts A.L."/>
            <person name="Choi C."/>
            <person name="Clum A."/>
            <person name="LaButti K.M."/>
            <person name="Lindquist E.A."/>
            <person name="Yee Ngan C."/>
            <person name="Ohm R.A."/>
            <person name="Salamov A.A."/>
            <person name="Grigoriev I.V."/>
            <person name="Spatafora J.W."/>
            <person name="Berbee M.L."/>
        </authorList>
    </citation>
    <scope>NUCLEOTIDE SEQUENCE [LARGE SCALE GENOMIC DNA]</scope>
    <source>
        <strain evidence="20 21">JEL478</strain>
    </source>
</reference>
<dbReference type="GO" id="GO:0005759">
    <property type="term" value="C:mitochondrial matrix"/>
    <property type="evidence" value="ECO:0007669"/>
    <property type="project" value="UniProtKB-SubCell"/>
</dbReference>
<dbReference type="EC" id="6.3.2.17" evidence="17"/>
<evidence type="ECO:0000256" key="9">
    <source>
        <dbReference type="ARBA" id="ARBA00022723"/>
    </source>
</evidence>
<evidence type="ECO:0000256" key="12">
    <source>
        <dbReference type="ARBA" id="ARBA00022840"/>
    </source>
</evidence>
<evidence type="ECO:0000256" key="1">
    <source>
        <dbReference type="ARBA" id="ARBA00004273"/>
    </source>
</evidence>
<evidence type="ECO:0000256" key="4">
    <source>
        <dbReference type="ARBA" id="ARBA00005150"/>
    </source>
</evidence>
<comment type="catalytic activity">
    <reaction evidence="16 17">
        <text>(6S)-5,6,7,8-tetrahydrofolyl-(gamma-L-Glu)(n) + L-glutamate + ATP = (6S)-5,6,7,8-tetrahydrofolyl-(gamma-L-Glu)(n+1) + ADP + phosphate + H(+)</text>
        <dbReference type="Rhea" id="RHEA:10580"/>
        <dbReference type="Rhea" id="RHEA-COMP:14738"/>
        <dbReference type="Rhea" id="RHEA-COMP:14740"/>
        <dbReference type="ChEBI" id="CHEBI:15378"/>
        <dbReference type="ChEBI" id="CHEBI:29985"/>
        <dbReference type="ChEBI" id="CHEBI:30616"/>
        <dbReference type="ChEBI" id="CHEBI:43474"/>
        <dbReference type="ChEBI" id="CHEBI:141005"/>
        <dbReference type="ChEBI" id="CHEBI:456216"/>
        <dbReference type="EC" id="6.3.2.17"/>
    </reaction>
</comment>
<evidence type="ECO:0000313" key="21">
    <source>
        <dbReference type="Proteomes" id="UP000070544"/>
    </source>
</evidence>
<dbReference type="PANTHER" id="PTHR11136:SF5">
    <property type="entry name" value="FOLYLPOLYGLUTAMATE SYNTHASE, MITOCHONDRIAL"/>
    <property type="match status" value="1"/>
</dbReference>
<feature type="binding site" evidence="19">
    <location>
        <position position="192"/>
    </location>
    <ligand>
        <name>Mg(2+)</name>
        <dbReference type="ChEBI" id="CHEBI:18420"/>
        <label>1</label>
    </ligand>
</feature>
<keyword evidence="15" id="KW-0472">Membrane</keyword>
<dbReference type="InterPro" id="IPR018109">
    <property type="entry name" value="Folylpolyglutamate_synth_CS"/>
</dbReference>
<evidence type="ECO:0000256" key="17">
    <source>
        <dbReference type="PIRNR" id="PIRNR038895"/>
    </source>
</evidence>
<dbReference type="NCBIfam" id="TIGR01499">
    <property type="entry name" value="folC"/>
    <property type="match status" value="1"/>
</dbReference>
<dbReference type="Proteomes" id="UP000070544">
    <property type="component" value="Unassembled WGS sequence"/>
</dbReference>
<evidence type="ECO:0000256" key="16">
    <source>
        <dbReference type="ARBA" id="ARBA00047493"/>
    </source>
</evidence>
<keyword evidence="14" id="KW-0496">Mitochondrion</keyword>
<organism evidence="20 21">
    <name type="scientific">Gonapodya prolifera (strain JEL478)</name>
    <name type="common">Monoblepharis prolifera</name>
    <dbReference type="NCBI Taxonomy" id="1344416"/>
    <lineage>
        <taxon>Eukaryota</taxon>
        <taxon>Fungi</taxon>
        <taxon>Fungi incertae sedis</taxon>
        <taxon>Chytridiomycota</taxon>
        <taxon>Chytridiomycota incertae sedis</taxon>
        <taxon>Monoblepharidomycetes</taxon>
        <taxon>Monoblepharidales</taxon>
        <taxon>Gonapodyaceae</taxon>
        <taxon>Gonapodya</taxon>
    </lineage>
</organism>
<evidence type="ECO:0000256" key="7">
    <source>
        <dbReference type="ARBA" id="ARBA00022563"/>
    </source>
</evidence>
<dbReference type="Gene3D" id="3.40.1190.10">
    <property type="entry name" value="Mur-like, catalytic domain"/>
    <property type="match status" value="1"/>
</dbReference>
<dbReference type="GO" id="GO:0005829">
    <property type="term" value="C:cytosol"/>
    <property type="evidence" value="ECO:0007669"/>
    <property type="project" value="TreeGrafter"/>
</dbReference>
<evidence type="ECO:0000256" key="2">
    <source>
        <dbReference type="ARBA" id="ARBA00004305"/>
    </source>
</evidence>
<proteinExistence type="inferred from homology"/>
<dbReference type="SUPFAM" id="SSF53244">
    <property type="entry name" value="MurD-like peptide ligases, peptide-binding domain"/>
    <property type="match status" value="1"/>
</dbReference>
<keyword evidence="6" id="KW-0963">Cytoplasm</keyword>
<dbReference type="OMA" id="ESLDCCM"/>
<keyword evidence="11" id="KW-0999">Mitochondrion inner membrane</keyword>
<keyword evidence="9 19" id="KW-0479">Metal-binding</keyword>
<dbReference type="GO" id="GO:0006730">
    <property type="term" value="P:one-carbon metabolic process"/>
    <property type="evidence" value="ECO:0007669"/>
    <property type="project" value="UniProtKB-KW"/>
</dbReference>
<evidence type="ECO:0000256" key="19">
    <source>
        <dbReference type="PIRSR" id="PIRSR038895-2"/>
    </source>
</evidence>
<comment type="pathway">
    <text evidence="4 17">Cofactor biosynthesis; tetrahydrofolylpolyglutamate biosynthesis.</text>
</comment>
<evidence type="ECO:0000256" key="11">
    <source>
        <dbReference type="ARBA" id="ARBA00022792"/>
    </source>
</evidence>
<gene>
    <name evidence="20" type="ORF">M427DRAFT_131489</name>
</gene>
<dbReference type="AlphaFoldDB" id="A0A139AU07"/>
<evidence type="ECO:0000256" key="5">
    <source>
        <dbReference type="ARBA" id="ARBA00008276"/>
    </source>
</evidence>
<evidence type="ECO:0000256" key="13">
    <source>
        <dbReference type="ARBA" id="ARBA00022842"/>
    </source>
</evidence>
<feature type="binding site" evidence="19">
    <location>
        <position position="118"/>
    </location>
    <ligand>
        <name>Mg(2+)</name>
        <dbReference type="ChEBI" id="CHEBI:18420"/>
        <label>1</label>
    </ligand>
</feature>
<comment type="similarity">
    <text evidence="5 17">Belongs to the folylpolyglutamate synthase family.</text>
</comment>
<dbReference type="UniPathway" id="UPA00850"/>
<keyword evidence="13 19" id="KW-0460">Magnesium</keyword>
<dbReference type="PROSITE" id="PS01012">
    <property type="entry name" value="FOLYLPOLYGLU_SYNT_2"/>
    <property type="match status" value="1"/>
</dbReference>
<dbReference type="EMBL" id="KQ965736">
    <property type="protein sequence ID" value="KXS20063.1"/>
    <property type="molecule type" value="Genomic_DNA"/>
</dbReference>
<evidence type="ECO:0000256" key="8">
    <source>
        <dbReference type="ARBA" id="ARBA00022598"/>
    </source>
</evidence>
<dbReference type="SUPFAM" id="SSF53623">
    <property type="entry name" value="MurD-like peptide ligases, catalytic domain"/>
    <property type="match status" value="1"/>
</dbReference>
<evidence type="ECO:0000256" key="18">
    <source>
        <dbReference type="PIRSR" id="PIRSR038895-1"/>
    </source>
</evidence>
<feature type="binding site" evidence="18">
    <location>
        <position position="365"/>
    </location>
    <ligand>
        <name>ATP</name>
        <dbReference type="ChEBI" id="CHEBI:30616"/>
    </ligand>
</feature>
<dbReference type="InterPro" id="IPR036615">
    <property type="entry name" value="Mur_ligase_C_dom_sf"/>
</dbReference>
<dbReference type="PIRSF" id="PIRSF038895">
    <property type="entry name" value="FPGS"/>
    <property type="match status" value="1"/>
</dbReference>
<sequence>MAATSSSEKIISRDYDSAIKFLNTSQTNAALLENVSRLGKAMNEHSLPEMRAFLERIGYKPSDLDKLNIIHVAGTKGKGSTCAFVDSILRHVEVPSALSKTAEGSSGTRRAKVGMYTSPHLVEVRERIKLDGKSISKDLFAQYFFDVRDRLEATKSGADGAAAVTVPQYFRFLTLVAFHTFMQENVDFLVLEVGVGGEYDATNVVERPVVCGISALGYDHQNVLGDTLEEIAWNKAGIFKNGTPAFTLAQPESCMEVIRERANERKVGGLRVPNPITAYPELDKVELGLMGEFQKSNAALAVSLATTALSCFAGTQSGILSRNPAKSIPLSLAPGFRVGLQNAKWPGRAQKATFSQYSEIVWYLDGAHTVESLDVCADWYLSQNLNSKSEQHILVFNCTGQRKAGVIMAPLVRLNGRINFRTILFTTNVPFNDPEGSKDNIRVGAALDTSHQSALASTWSSMCEKEGIPTGQTIISPSVEAAFSIISDLKRGKEPTNVLVTGSLHLVGSALAVAQFSID</sequence>
<comment type="cofactor">
    <cofactor evidence="17">
        <name>a monovalent cation</name>
        <dbReference type="ChEBI" id="CHEBI:60242"/>
    </cofactor>
    <text evidence="17">A monovalent cation.</text>
</comment>
<dbReference type="GO" id="GO:0005743">
    <property type="term" value="C:mitochondrial inner membrane"/>
    <property type="evidence" value="ECO:0007669"/>
    <property type="project" value="UniProtKB-SubCell"/>
</dbReference>
<dbReference type="FunFam" id="3.40.1190.10:FF:000009">
    <property type="entry name" value="Folylpolyglutamate synthase"/>
    <property type="match status" value="1"/>
</dbReference>